<dbReference type="KEGG" id="dsc:ABOD76_08130"/>
<feature type="compositionally biased region" description="Low complexity" evidence="1">
    <location>
        <begin position="144"/>
        <end position="156"/>
    </location>
</feature>
<proteinExistence type="predicted"/>
<name>A0AAU7UDY0_9DEIO</name>
<dbReference type="RefSeq" id="WP_350244326.1">
    <property type="nucleotide sequence ID" value="NZ_CP158299.1"/>
</dbReference>
<sequence>MRHLLMFTAVLALGLVQAQTATPSTPSTPETPSTPDDASSTSLSSLTHLVAAGSVVTLVGADGALIATLQADGTLKLEAGASLSSATRVSVTRGTTSATYTLAAKVSAGGPLFVSVTNAQGKAQVIPLVAAINRDAAPGQAHRPVAVVPSTPSAPAHTGTSTSHSGQGNAGGQGSSGGQGNAGSHGSGNGHGSTPPAAGGHH</sequence>
<feature type="compositionally biased region" description="Gly residues" evidence="1">
    <location>
        <begin position="168"/>
        <end position="191"/>
    </location>
</feature>
<evidence type="ECO:0000313" key="3">
    <source>
        <dbReference type="EMBL" id="XBV86264.1"/>
    </source>
</evidence>
<organism evidence="3">
    <name type="scientific">Deinococcus sonorensis KR-87</name>
    <dbReference type="NCBI Taxonomy" id="694439"/>
    <lineage>
        <taxon>Bacteria</taxon>
        <taxon>Thermotogati</taxon>
        <taxon>Deinococcota</taxon>
        <taxon>Deinococci</taxon>
        <taxon>Deinococcales</taxon>
        <taxon>Deinococcaceae</taxon>
        <taxon>Deinococcus</taxon>
    </lineage>
</organism>
<reference evidence="3" key="1">
    <citation type="submission" date="2024-06" db="EMBL/GenBank/DDBJ databases">
        <title>Draft Genome Sequence of Deinococcus sonorensis Type Strain KR-87, a Biofilm Producing Representative of the Genus Deinococcus.</title>
        <authorList>
            <person name="Boren L.S."/>
            <person name="Grosso R.A."/>
            <person name="Hugenberg-Cox A.N."/>
            <person name="Hill J.T.E."/>
            <person name="Albert C.M."/>
            <person name="Tuohy J.M."/>
        </authorList>
    </citation>
    <scope>NUCLEOTIDE SEQUENCE</scope>
    <source>
        <strain evidence="3">KR-87</strain>
    </source>
</reference>
<evidence type="ECO:0008006" key="4">
    <source>
        <dbReference type="Google" id="ProtNLM"/>
    </source>
</evidence>
<gene>
    <name evidence="3" type="ORF">ABOD76_08130</name>
</gene>
<feature type="chain" id="PRO_5043560303" description="DUF5666 domain-containing protein" evidence="2">
    <location>
        <begin position="19"/>
        <end position="202"/>
    </location>
</feature>
<evidence type="ECO:0000256" key="2">
    <source>
        <dbReference type="SAM" id="SignalP"/>
    </source>
</evidence>
<keyword evidence="2" id="KW-0732">Signal</keyword>
<dbReference type="AlphaFoldDB" id="A0AAU7UDY0"/>
<evidence type="ECO:0000256" key="1">
    <source>
        <dbReference type="SAM" id="MobiDB-lite"/>
    </source>
</evidence>
<feature type="region of interest" description="Disordered" evidence="1">
    <location>
        <begin position="140"/>
        <end position="202"/>
    </location>
</feature>
<protein>
    <recommendedName>
        <fullName evidence="4">DUF5666 domain-containing protein</fullName>
    </recommendedName>
</protein>
<accession>A0AAU7UDY0</accession>
<feature type="region of interest" description="Disordered" evidence="1">
    <location>
        <begin position="20"/>
        <end position="42"/>
    </location>
</feature>
<dbReference type="EMBL" id="CP158299">
    <property type="protein sequence ID" value="XBV86264.1"/>
    <property type="molecule type" value="Genomic_DNA"/>
</dbReference>
<feature type="signal peptide" evidence="2">
    <location>
        <begin position="1"/>
        <end position="18"/>
    </location>
</feature>